<keyword evidence="9" id="KW-1185">Reference proteome</keyword>
<dbReference type="InterPro" id="IPR036259">
    <property type="entry name" value="MFS_trans_sf"/>
</dbReference>
<dbReference type="Gene3D" id="1.20.1250.20">
    <property type="entry name" value="MFS general substrate transporter like domains"/>
    <property type="match status" value="1"/>
</dbReference>
<sequence length="242" mass="24782">MFLLYATMFSGLIILPNVLAVEPYHLNEALIGVANLPLGLGCFIVGPFGGRWADAGARRWNSSPAGRMVPGLIASFTIFPASTLAYAWTLAYGTNLAGPLICSFFMGASICAFFPGVMSYVSILKQQNAAAAGGAVQAIMFICGGIFIQITPPAIAGIGLGGWVTVLVAIIFTAALVSALLTWRELHRAKQLQLPVAQQPGAAVATGAPGSSGGETDAAAVVDSDGPDVLAESGADKKPTAV</sequence>
<dbReference type="GO" id="GO:0022857">
    <property type="term" value="F:transmembrane transporter activity"/>
    <property type="evidence" value="ECO:0007669"/>
    <property type="project" value="TreeGrafter"/>
</dbReference>
<dbReference type="RefSeq" id="XP_013896542.1">
    <property type="nucleotide sequence ID" value="XM_014041088.1"/>
</dbReference>
<accession>A0A0D2JCZ6</accession>
<dbReference type="GeneID" id="25727601"/>
<evidence type="ECO:0000256" key="5">
    <source>
        <dbReference type="ARBA" id="ARBA00023136"/>
    </source>
</evidence>
<feature type="transmembrane region" description="Helical" evidence="6">
    <location>
        <begin position="30"/>
        <end position="48"/>
    </location>
</feature>
<name>A0A0D2JCZ6_9CHLO</name>
<organism evidence="8 9">
    <name type="scientific">Monoraphidium neglectum</name>
    <dbReference type="NCBI Taxonomy" id="145388"/>
    <lineage>
        <taxon>Eukaryota</taxon>
        <taxon>Viridiplantae</taxon>
        <taxon>Chlorophyta</taxon>
        <taxon>core chlorophytes</taxon>
        <taxon>Chlorophyceae</taxon>
        <taxon>CS clade</taxon>
        <taxon>Sphaeropleales</taxon>
        <taxon>Selenastraceae</taxon>
        <taxon>Monoraphidium</taxon>
    </lineage>
</organism>
<evidence type="ECO:0000256" key="7">
    <source>
        <dbReference type="SAM" id="SignalP"/>
    </source>
</evidence>
<proteinExistence type="predicted"/>
<gene>
    <name evidence="8" type="ORF">MNEG_10439</name>
</gene>
<feature type="transmembrane region" description="Helical" evidence="6">
    <location>
        <begin position="69"/>
        <end position="90"/>
    </location>
</feature>
<evidence type="ECO:0000256" key="4">
    <source>
        <dbReference type="ARBA" id="ARBA00022989"/>
    </source>
</evidence>
<feature type="chain" id="PRO_5002245255" description="Major facilitator superfamily (MFS) profile domain-containing protein" evidence="7">
    <location>
        <begin position="21"/>
        <end position="242"/>
    </location>
</feature>
<dbReference type="Proteomes" id="UP000054498">
    <property type="component" value="Unassembled WGS sequence"/>
</dbReference>
<protein>
    <recommendedName>
        <fullName evidence="10">Major facilitator superfamily (MFS) profile domain-containing protein</fullName>
    </recommendedName>
</protein>
<keyword evidence="7" id="KW-0732">Signal</keyword>
<keyword evidence="3 6" id="KW-0812">Transmembrane</keyword>
<keyword evidence="2" id="KW-0813">Transport</keyword>
<feature type="signal peptide" evidence="7">
    <location>
        <begin position="1"/>
        <end position="20"/>
    </location>
</feature>
<comment type="subcellular location">
    <subcellularLocation>
        <location evidence="1">Membrane</location>
        <topology evidence="1">Multi-pass membrane protein</topology>
    </subcellularLocation>
</comment>
<dbReference type="KEGG" id="mng:MNEG_10439"/>
<dbReference type="GO" id="GO:0005886">
    <property type="term" value="C:plasma membrane"/>
    <property type="evidence" value="ECO:0007669"/>
    <property type="project" value="TreeGrafter"/>
</dbReference>
<feature type="transmembrane region" description="Helical" evidence="6">
    <location>
        <begin position="162"/>
        <end position="183"/>
    </location>
</feature>
<feature type="transmembrane region" description="Helical" evidence="6">
    <location>
        <begin position="129"/>
        <end position="150"/>
    </location>
</feature>
<evidence type="ECO:0000256" key="3">
    <source>
        <dbReference type="ARBA" id="ARBA00022692"/>
    </source>
</evidence>
<dbReference type="PANTHER" id="PTHR23502:SF132">
    <property type="entry name" value="POLYAMINE TRANSPORTER 2-RELATED"/>
    <property type="match status" value="1"/>
</dbReference>
<keyword evidence="4 6" id="KW-1133">Transmembrane helix</keyword>
<evidence type="ECO:0000256" key="2">
    <source>
        <dbReference type="ARBA" id="ARBA00022448"/>
    </source>
</evidence>
<dbReference type="SUPFAM" id="SSF103473">
    <property type="entry name" value="MFS general substrate transporter"/>
    <property type="match status" value="1"/>
</dbReference>
<evidence type="ECO:0000256" key="1">
    <source>
        <dbReference type="ARBA" id="ARBA00004141"/>
    </source>
</evidence>
<keyword evidence="5 6" id="KW-0472">Membrane</keyword>
<evidence type="ECO:0000256" key="6">
    <source>
        <dbReference type="SAM" id="Phobius"/>
    </source>
</evidence>
<evidence type="ECO:0000313" key="9">
    <source>
        <dbReference type="Proteomes" id="UP000054498"/>
    </source>
</evidence>
<feature type="transmembrane region" description="Helical" evidence="6">
    <location>
        <begin position="96"/>
        <end position="117"/>
    </location>
</feature>
<dbReference type="PANTHER" id="PTHR23502">
    <property type="entry name" value="MAJOR FACILITATOR SUPERFAMILY"/>
    <property type="match status" value="1"/>
</dbReference>
<dbReference type="EMBL" id="KK102533">
    <property type="protein sequence ID" value="KIY97522.1"/>
    <property type="molecule type" value="Genomic_DNA"/>
</dbReference>
<evidence type="ECO:0000313" key="8">
    <source>
        <dbReference type="EMBL" id="KIY97522.1"/>
    </source>
</evidence>
<evidence type="ECO:0008006" key="10">
    <source>
        <dbReference type="Google" id="ProtNLM"/>
    </source>
</evidence>
<dbReference type="OrthoDB" id="2441642at2759"/>
<reference evidence="8 9" key="1">
    <citation type="journal article" date="2013" name="BMC Genomics">
        <title>Reconstruction of the lipid metabolism for the microalga Monoraphidium neglectum from its genome sequence reveals characteristics suitable for biofuel production.</title>
        <authorList>
            <person name="Bogen C."/>
            <person name="Al-Dilaimi A."/>
            <person name="Albersmeier A."/>
            <person name="Wichmann J."/>
            <person name="Grundmann M."/>
            <person name="Rupp O."/>
            <person name="Lauersen K.J."/>
            <person name="Blifernez-Klassen O."/>
            <person name="Kalinowski J."/>
            <person name="Goesmann A."/>
            <person name="Mussgnug J.H."/>
            <person name="Kruse O."/>
        </authorList>
    </citation>
    <scope>NUCLEOTIDE SEQUENCE [LARGE SCALE GENOMIC DNA]</scope>
    <source>
        <strain evidence="8 9">SAG 48.87</strain>
    </source>
</reference>
<dbReference type="AlphaFoldDB" id="A0A0D2JCZ6"/>